<feature type="non-terminal residue" evidence="4">
    <location>
        <position position="1"/>
    </location>
</feature>
<organism evidence="4 5">
    <name type="scientific">Byssothecium circinans</name>
    <dbReference type="NCBI Taxonomy" id="147558"/>
    <lineage>
        <taxon>Eukaryota</taxon>
        <taxon>Fungi</taxon>
        <taxon>Dikarya</taxon>
        <taxon>Ascomycota</taxon>
        <taxon>Pezizomycotina</taxon>
        <taxon>Dothideomycetes</taxon>
        <taxon>Pleosporomycetidae</taxon>
        <taxon>Pleosporales</taxon>
        <taxon>Massarineae</taxon>
        <taxon>Massarinaceae</taxon>
        <taxon>Byssothecium</taxon>
    </lineage>
</organism>
<dbReference type="PANTHER" id="PTHR24320">
    <property type="entry name" value="RETINOL DEHYDROGENASE"/>
    <property type="match status" value="1"/>
</dbReference>
<dbReference type="OrthoDB" id="191139at2759"/>
<proteinExistence type="inferred from homology"/>
<comment type="similarity">
    <text evidence="1">Belongs to the short-chain dehydrogenases/reductases (SDR) family.</text>
</comment>
<evidence type="ECO:0000313" key="4">
    <source>
        <dbReference type="EMBL" id="KAF1958352.1"/>
    </source>
</evidence>
<protein>
    <submittedName>
        <fullName evidence="4">NAD(P)-binding protein</fullName>
    </submittedName>
</protein>
<dbReference type="PANTHER" id="PTHR24320:SF236">
    <property type="entry name" value="SHORT-CHAIN DEHYDROGENASE-RELATED"/>
    <property type="match status" value="1"/>
</dbReference>
<keyword evidence="5" id="KW-1185">Reference proteome</keyword>
<dbReference type="SUPFAM" id="SSF51735">
    <property type="entry name" value="NAD(P)-binding Rossmann-fold domains"/>
    <property type="match status" value="1"/>
</dbReference>
<dbReference type="GO" id="GO:0016491">
    <property type="term" value="F:oxidoreductase activity"/>
    <property type="evidence" value="ECO:0007669"/>
    <property type="project" value="UniProtKB-KW"/>
</dbReference>
<accession>A0A6A5U3E3</accession>
<dbReference type="AlphaFoldDB" id="A0A6A5U3E3"/>
<evidence type="ECO:0000313" key="5">
    <source>
        <dbReference type="Proteomes" id="UP000800035"/>
    </source>
</evidence>
<dbReference type="Gene3D" id="3.40.50.720">
    <property type="entry name" value="NAD(P)-binding Rossmann-like Domain"/>
    <property type="match status" value="1"/>
</dbReference>
<evidence type="ECO:0000256" key="3">
    <source>
        <dbReference type="ARBA" id="ARBA00023002"/>
    </source>
</evidence>
<dbReference type="InterPro" id="IPR036291">
    <property type="entry name" value="NAD(P)-bd_dom_sf"/>
</dbReference>
<keyword evidence="3" id="KW-0560">Oxidoreductase</keyword>
<sequence length="333" mass="36027">YTQLFPPAPTFTEKNLLELSSKVYIITGATSGVGLELAKILYTLHATVYIGARSSSRFDTATAAIKAECTDSKGALKPFIADLASLRTIKPAVDAFLNEEYRLDVLFLNAGVMTPPAGSKTEDGFDLEFGVNCLAPFLLTSLLLPTLSRTSSHFCHPNTSIRVIWKPCLPTPSPATPTPSLYPSPYIPAQLNAMDHYMQTKAGAYLLAQEFHSRAHSSSTIADEHGTPSRNPAGVLHISLNPGFMKTELQRSSPAPMRGIMGAVFKGPKYGAYTELYAGLAPDVEDGDFVIPWGRKGVVPEHVARSTRVEGGGDGKSVGARFYEWCEVQVKPF</sequence>
<name>A0A6A5U3E3_9PLEO</name>
<dbReference type="Pfam" id="PF00106">
    <property type="entry name" value="adh_short"/>
    <property type="match status" value="1"/>
</dbReference>
<dbReference type="EMBL" id="ML976987">
    <property type="protein sequence ID" value="KAF1958352.1"/>
    <property type="molecule type" value="Genomic_DNA"/>
</dbReference>
<feature type="non-terminal residue" evidence="4">
    <location>
        <position position="333"/>
    </location>
</feature>
<evidence type="ECO:0000256" key="2">
    <source>
        <dbReference type="ARBA" id="ARBA00022857"/>
    </source>
</evidence>
<gene>
    <name evidence="4" type="ORF">CC80DRAFT_382254</name>
</gene>
<dbReference type="PRINTS" id="PR00081">
    <property type="entry name" value="GDHRDH"/>
</dbReference>
<dbReference type="Proteomes" id="UP000800035">
    <property type="component" value="Unassembled WGS sequence"/>
</dbReference>
<evidence type="ECO:0000256" key="1">
    <source>
        <dbReference type="ARBA" id="ARBA00006484"/>
    </source>
</evidence>
<keyword evidence="2" id="KW-0521">NADP</keyword>
<dbReference type="InterPro" id="IPR002347">
    <property type="entry name" value="SDR_fam"/>
</dbReference>
<reference evidence="4" key="1">
    <citation type="journal article" date="2020" name="Stud. Mycol.">
        <title>101 Dothideomycetes genomes: a test case for predicting lifestyles and emergence of pathogens.</title>
        <authorList>
            <person name="Haridas S."/>
            <person name="Albert R."/>
            <person name="Binder M."/>
            <person name="Bloem J."/>
            <person name="Labutti K."/>
            <person name="Salamov A."/>
            <person name="Andreopoulos B."/>
            <person name="Baker S."/>
            <person name="Barry K."/>
            <person name="Bills G."/>
            <person name="Bluhm B."/>
            <person name="Cannon C."/>
            <person name="Castanera R."/>
            <person name="Culley D."/>
            <person name="Daum C."/>
            <person name="Ezra D."/>
            <person name="Gonzalez J."/>
            <person name="Henrissat B."/>
            <person name="Kuo A."/>
            <person name="Liang C."/>
            <person name="Lipzen A."/>
            <person name="Lutzoni F."/>
            <person name="Magnuson J."/>
            <person name="Mondo S."/>
            <person name="Nolan M."/>
            <person name="Ohm R."/>
            <person name="Pangilinan J."/>
            <person name="Park H.-J."/>
            <person name="Ramirez L."/>
            <person name="Alfaro M."/>
            <person name="Sun H."/>
            <person name="Tritt A."/>
            <person name="Yoshinaga Y."/>
            <person name="Zwiers L.-H."/>
            <person name="Turgeon B."/>
            <person name="Goodwin S."/>
            <person name="Spatafora J."/>
            <person name="Crous P."/>
            <person name="Grigoriev I."/>
        </authorList>
    </citation>
    <scope>NUCLEOTIDE SEQUENCE</scope>
    <source>
        <strain evidence="4">CBS 675.92</strain>
    </source>
</reference>